<dbReference type="SUPFAM" id="SSF52540">
    <property type="entry name" value="P-loop containing nucleoside triphosphate hydrolases"/>
    <property type="match status" value="1"/>
</dbReference>
<feature type="repeat" description="WD" evidence="3">
    <location>
        <begin position="1046"/>
        <end position="1078"/>
    </location>
</feature>
<evidence type="ECO:0000313" key="5">
    <source>
        <dbReference type="EMBL" id="OCH83881.1"/>
    </source>
</evidence>
<keyword evidence="1 3" id="KW-0853">WD repeat</keyword>
<dbReference type="Pfam" id="PF00400">
    <property type="entry name" value="WD40"/>
    <property type="match status" value="3"/>
</dbReference>
<dbReference type="InterPro" id="IPR036322">
    <property type="entry name" value="WD40_repeat_dom_sf"/>
</dbReference>
<dbReference type="PROSITE" id="PS50294">
    <property type="entry name" value="WD_REPEATS_REGION"/>
    <property type="match status" value="2"/>
</dbReference>
<dbReference type="SMART" id="SM00320">
    <property type="entry name" value="WD40"/>
    <property type="match status" value="3"/>
</dbReference>
<sequence>MVLSLARPHCLHVLCLPPPSTIYQMTSVTQLAVEQAPARASEPGQHASVKITIKAIYVHPKPKKIRCKSTIKLTTGDNTEHKSFYMKKSGALRWDLKSPRGILSGTPLEIYWTSTKSSKPLIAITVHYEDLIETMESSISNVSGESAGIARPGSLRHTSADHMYEHDHENAKVTVSFTSKSPDIRQEDVKNIQDIASRRKSILDRLGRSKVILEIVNDYGGALGSLNPAVGSVISCIQGVYGILEKQDEENSDVLDLVSDMSDTVGYIFDVNQFATTEQLKTVIKEMKKSMQEASELVIDRDQRSHLKDAMSILASGDRTKIDDLKVRFTRFKERFDRGVNVQTAENVEILKLQFEKFVSVQEEYTYLAKLDPQYTKSEPPRCLQGTRKDILLNIREWTNDFDAPNVLWICAYPGAGKSTIAFTIASELEQSHRMGTIFAFDRKHGTNPSLLWRHVAFSLAHEYPDCRDHIISTLKGNPSVFANMTATEIFHRLVAEPLRQWSSSLTNFPRERFPVFIIDALDECGGLDGLSTRARKEVLSDITEWATTLSSHFKLIVTSRVENDIERSFSKISHQPLPIGTGDTVSPESTRDIQQYIEYRFGEIATDHEDLTPNWPGKDVVDDLTRRASGVFIWAATALNYIEGFPGNTRLNDVKGLALPPGDVHALYRQVLTKSFSQWRPDEHAHFVKLVGAVVVSQVFLTQAEFAHLLNVDAITVRNVYNGLRPVLAAGDTLRFAHQSFVDFLLRHTEKSIGNSVDDVTCPNIFHIDTAVAHHYLVESMFRLMNERLRFNICNIKSSFMRNTALPQSQVENAIDRPLSYACRFWGYHVEQMARNSNVALLHVTAFLREKLLYWLEALGVLGAVNIAAAALASLYTKLQVIEHTEEAVKEDVMMLKDALKFVQYFAPTIAESAPHIYISSLPFAPRSSTIASWYAHNFRGTMSLSCGQLLDWPAEQTVIHANTCIESVAFSPDGKRVVSGSRDHTIRIWDAEVGQVMAGPFNGHTNSVSSVAFSPDGKRIVSGSYDHTIRIWDAETGQVLAGPFNGHGGRVTSVAFSPDGKRVVSGSDKISSQIRDAEDPHHPSCPFFTDQSVPNVRGWMKGPDDQLLFWVPNAHRLSLHRPSNVAVIGRNETRLDFSRAVFGRDWARCYTPS</sequence>
<name>A0A8E2AGD0_9APHY</name>
<dbReference type="PROSITE" id="PS50082">
    <property type="entry name" value="WD_REPEATS_2"/>
    <property type="match status" value="3"/>
</dbReference>
<dbReference type="OrthoDB" id="538223at2759"/>
<dbReference type="Pfam" id="PF24883">
    <property type="entry name" value="NPHP3_N"/>
    <property type="match status" value="1"/>
</dbReference>
<reference evidence="5 6" key="1">
    <citation type="submission" date="2016-07" db="EMBL/GenBank/DDBJ databases">
        <title>Draft genome of the white-rot fungus Obba rivulosa 3A-2.</title>
        <authorList>
            <consortium name="DOE Joint Genome Institute"/>
            <person name="Miettinen O."/>
            <person name="Riley R."/>
            <person name="Acob R."/>
            <person name="Barry K."/>
            <person name="Cullen D."/>
            <person name="De Vries R."/>
            <person name="Hainaut M."/>
            <person name="Hatakka A."/>
            <person name="Henrissat B."/>
            <person name="Hilden K."/>
            <person name="Kuo R."/>
            <person name="Labutti K."/>
            <person name="Lipzen A."/>
            <person name="Makela M.R."/>
            <person name="Sandor L."/>
            <person name="Spatafora J.W."/>
            <person name="Grigoriev I.V."/>
            <person name="Hibbett D.S."/>
        </authorList>
    </citation>
    <scope>NUCLEOTIDE SEQUENCE [LARGE SCALE GENOMIC DNA]</scope>
    <source>
        <strain evidence="5 6">3A-2</strain>
    </source>
</reference>
<dbReference type="InterPro" id="IPR001680">
    <property type="entry name" value="WD40_rpt"/>
</dbReference>
<dbReference type="AlphaFoldDB" id="A0A8E2AGD0"/>
<accession>A0A8E2AGD0</accession>
<feature type="repeat" description="WD" evidence="3">
    <location>
        <begin position="967"/>
        <end position="1001"/>
    </location>
</feature>
<evidence type="ECO:0000259" key="4">
    <source>
        <dbReference type="Pfam" id="PF24883"/>
    </source>
</evidence>
<organism evidence="5 6">
    <name type="scientific">Obba rivulosa</name>
    <dbReference type="NCBI Taxonomy" id="1052685"/>
    <lineage>
        <taxon>Eukaryota</taxon>
        <taxon>Fungi</taxon>
        <taxon>Dikarya</taxon>
        <taxon>Basidiomycota</taxon>
        <taxon>Agaricomycotina</taxon>
        <taxon>Agaricomycetes</taxon>
        <taxon>Polyporales</taxon>
        <taxon>Gelatoporiaceae</taxon>
        <taxon>Obba</taxon>
    </lineage>
</organism>
<protein>
    <recommendedName>
        <fullName evidence="4">Nephrocystin 3-like N-terminal domain-containing protein</fullName>
    </recommendedName>
</protein>
<proteinExistence type="predicted"/>
<keyword evidence="2" id="KW-0677">Repeat</keyword>
<dbReference type="PANTHER" id="PTHR10039:SF17">
    <property type="entry name" value="FUNGAL STAND N-TERMINAL GOODBYE DOMAIN-CONTAINING PROTEIN-RELATED"/>
    <property type="match status" value="1"/>
</dbReference>
<feature type="domain" description="Nephrocystin 3-like N-terminal" evidence="4">
    <location>
        <begin position="395"/>
        <end position="561"/>
    </location>
</feature>
<dbReference type="InterPro" id="IPR027417">
    <property type="entry name" value="P-loop_NTPase"/>
</dbReference>
<dbReference type="InterPro" id="IPR056884">
    <property type="entry name" value="NPHP3-like_N"/>
</dbReference>
<evidence type="ECO:0000313" key="6">
    <source>
        <dbReference type="Proteomes" id="UP000250043"/>
    </source>
</evidence>
<gene>
    <name evidence="5" type="ORF">OBBRIDRAFT_892095</name>
</gene>
<dbReference type="Gene3D" id="3.40.50.300">
    <property type="entry name" value="P-loop containing nucleotide triphosphate hydrolases"/>
    <property type="match status" value="1"/>
</dbReference>
<dbReference type="InterPro" id="IPR019775">
    <property type="entry name" value="WD40_repeat_CS"/>
</dbReference>
<dbReference type="SUPFAM" id="SSF50978">
    <property type="entry name" value="WD40 repeat-like"/>
    <property type="match status" value="1"/>
</dbReference>
<evidence type="ECO:0000256" key="1">
    <source>
        <dbReference type="ARBA" id="ARBA00022574"/>
    </source>
</evidence>
<dbReference type="EMBL" id="KV722777">
    <property type="protein sequence ID" value="OCH83881.1"/>
    <property type="molecule type" value="Genomic_DNA"/>
</dbReference>
<keyword evidence="6" id="KW-1185">Reference proteome</keyword>
<dbReference type="PANTHER" id="PTHR10039">
    <property type="entry name" value="AMELOGENIN"/>
    <property type="match status" value="1"/>
</dbReference>
<evidence type="ECO:0000256" key="2">
    <source>
        <dbReference type="ARBA" id="ARBA00022737"/>
    </source>
</evidence>
<dbReference type="Gene3D" id="2.130.10.10">
    <property type="entry name" value="YVTN repeat-like/Quinoprotein amine dehydrogenase"/>
    <property type="match status" value="1"/>
</dbReference>
<evidence type="ECO:0000256" key="3">
    <source>
        <dbReference type="PROSITE-ProRule" id="PRU00221"/>
    </source>
</evidence>
<dbReference type="PROSITE" id="PS00678">
    <property type="entry name" value="WD_REPEATS_1"/>
    <property type="match status" value="1"/>
</dbReference>
<feature type="repeat" description="WD" evidence="3">
    <location>
        <begin position="1003"/>
        <end position="1044"/>
    </location>
</feature>
<dbReference type="InterPro" id="IPR015943">
    <property type="entry name" value="WD40/YVTN_repeat-like_dom_sf"/>
</dbReference>
<dbReference type="Proteomes" id="UP000250043">
    <property type="component" value="Unassembled WGS sequence"/>
</dbReference>